<keyword evidence="1" id="KW-0732">Signal</keyword>
<sequence length="116" mass="12544">MGLKVFSFLFLQCWVLLVLSLGVHSDGSEVALELLRTPHAFSNRNFANFGFQVLVGGNGSICTDCSTNCKLDHGMFSVCEGGKISYTRLKDGNHSFEVCTNGPRGAACASYNWTIG</sequence>
<accession>A0AAW2PIT4</accession>
<name>A0AAW2PIT4_SESRA</name>
<reference evidence="2" key="1">
    <citation type="submission" date="2020-06" db="EMBL/GenBank/DDBJ databases">
        <authorList>
            <person name="Li T."/>
            <person name="Hu X."/>
            <person name="Zhang T."/>
            <person name="Song X."/>
            <person name="Zhang H."/>
            <person name="Dai N."/>
            <person name="Sheng W."/>
            <person name="Hou X."/>
            <person name="Wei L."/>
        </authorList>
    </citation>
    <scope>NUCLEOTIDE SEQUENCE</scope>
    <source>
        <strain evidence="2">G02</strain>
        <tissue evidence="2">Leaf</tissue>
    </source>
</reference>
<dbReference type="EMBL" id="JACGWJ010000017">
    <property type="protein sequence ID" value="KAL0356147.1"/>
    <property type="molecule type" value="Genomic_DNA"/>
</dbReference>
<feature type="signal peptide" evidence="1">
    <location>
        <begin position="1"/>
        <end position="25"/>
    </location>
</feature>
<gene>
    <name evidence="2" type="ORF">Sradi_4061600</name>
</gene>
<evidence type="ECO:0000313" key="2">
    <source>
        <dbReference type="EMBL" id="KAL0356147.1"/>
    </source>
</evidence>
<evidence type="ECO:0000256" key="1">
    <source>
        <dbReference type="SAM" id="SignalP"/>
    </source>
</evidence>
<comment type="caution">
    <text evidence="2">The sequence shown here is derived from an EMBL/GenBank/DDBJ whole genome shotgun (WGS) entry which is preliminary data.</text>
</comment>
<dbReference type="PANTHER" id="PTHR34677">
    <property type="match status" value="1"/>
</dbReference>
<protein>
    <submittedName>
        <fullName evidence="2">Uncharacterized protein</fullName>
    </submittedName>
</protein>
<dbReference type="PANTHER" id="PTHR34677:SF1">
    <property type="entry name" value="TRANSMEMBRANE PROTEIN"/>
    <property type="match status" value="1"/>
</dbReference>
<reference evidence="2" key="2">
    <citation type="journal article" date="2024" name="Plant">
        <title>Genomic evolution and insights into agronomic trait innovations of Sesamum species.</title>
        <authorList>
            <person name="Miao H."/>
            <person name="Wang L."/>
            <person name="Qu L."/>
            <person name="Liu H."/>
            <person name="Sun Y."/>
            <person name="Le M."/>
            <person name="Wang Q."/>
            <person name="Wei S."/>
            <person name="Zheng Y."/>
            <person name="Lin W."/>
            <person name="Duan Y."/>
            <person name="Cao H."/>
            <person name="Xiong S."/>
            <person name="Wang X."/>
            <person name="Wei L."/>
            <person name="Li C."/>
            <person name="Ma Q."/>
            <person name="Ju M."/>
            <person name="Zhao R."/>
            <person name="Li G."/>
            <person name="Mu C."/>
            <person name="Tian Q."/>
            <person name="Mei H."/>
            <person name="Zhang T."/>
            <person name="Gao T."/>
            <person name="Zhang H."/>
        </authorList>
    </citation>
    <scope>NUCLEOTIDE SEQUENCE</scope>
    <source>
        <strain evidence="2">G02</strain>
    </source>
</reference>
<organism evidence="2">
    <name type="scientific">Sesamum radiatum</name>
    <name type="common">Black benniseed</name>
    <dbReference type="NCBI Taxonomy" id="300843"/>
    <lineage>
        <taxon>Eukaryota</taxon>
        <taxon>Viridiplantae</taxon>
        <taxon>Streptophyta</taxon>
        <taxon>Embryophyta</taxon>
        <taxon>Tracheophyta</taxon>
        <taxon>Spermatophyta</taxon>
        <taxon>Magnoliopsida</taxon>
        <taxon>eudicotyledons</taxon>
        <taxon>Gunneridae</taxon>
        <taxon>Pentapetalae</taxon>
        <taxon>asterids</taxon>
        <taxon>lamiids</taxon>
        <taxon>Lamiales</taxon>
        <taxon>Pedaliaceae</taxon>
        <taxon>Sesamum</taxon>
    </lineage>
</organism>
<proteinExistence type="predicted"/>
<dbReference type="AlphaFoldDB" id="A0AAW2PIT4"/>
<feature type="chain" id="PRO_5043486757" evidence="1">
    <location>
        <begin position="26"/>
        <end position="116"/>
    </location>
</feature>